<dbReference type="AlphaFoldDB" id="A0A0C3BTP8"/>
<dbReference type="OrthoDB" id="2637024at2759"/>
<dbReference type="HOGENOM" id="CLU_1619649_0_0_1"/>
<accession>A0A0C3BTP8</accession>
<dbReference type="Proteomes" id="UP000054166">
    <property type="component" value="Unassembled WGS sequence"/>
</dbReference>
<reference evidence="2" key="2">
    <citation type="submission" date="2015-01" db="EMBL/GenBank/DDBJ databases">
        <title>Evolutionary Origins and Diversification of the Mycorrhizal Mutualists.</title>
        <authorList>
            <consortium name="DOE Joint Genome Institute"/>
            <consortium name="Mycorrhizal Genomics Consortium"/>
            <person name="Kohler A."/>
            <person name="Kuo A."/>
            <person name="Nagy L.G."/>
            <person name="Floudas D."/>
            <person name="Copeland A."/>
            <person name="Barry K.W."/>
            <person name="Cichocki N."/>
            <person name="Veneault-Fourrey C."/>
            <person name="LaButti K."/>
            <person name="Lindquist E.A."/>
            <person name="Lipzen A."/>
            <person name="Lundell T."/>
            <person name="Morin E."/>
            <person name="Murat C."/>
            <person name="Riley R."/>
            <person name="Ohm R."/>
            <person name="Sun H."/>
            <person name="Tunlid A."/>
            <person name="Henrissat B."/>
            <person name="Grigoriev I.V."/>
            <person name="Hibbett D.S."/>
            <person name="Martin F."/>
        </authorList>
    </citation>
    <scope>NUCLEOTIDE SEQUENCE [LARGE SCALE GENOMIC DNA]</scope>
    <source>
        <strain evidence="2">F 1598</strain>
    </source>
</reference>
<name>A0A0C3BTP8_PILCF</name>
<organism evidence="1 2">
    <name type="scientific">Piloderma croceum (strain F 1598)</name>
    <dbReference type="NCBI Taxonomy" id="765440"/>
    <lineage>
        <taxon>Eukaryota</taxon>
        <taxon>Fungi</taxon>
        <taxon>Dikarya</taxon>
        <taxon>Basidiomycota</taxon>
        <taxon>Agaricomycotina</taxon>
        <taxon>Agaricomycetes</taxon>
        <taxon>Agaricomycetidae</taxon>
        <taxon>Atheliales</taxon>
        <taxon>Atheliaceae</taxon>
        <taxon>Piloderma</taxon>
    </lineage>
</organism>
<protein>
    <submittedName>
        <fullName evidence="1">Uncharacterized protein</fullName>
    </submittedName>
</protein>
<evidence type="ECO:0000313" key="2">
    <source>
        <dbReference type="Proteomes" id="UP000054166"/>
    </source>
</evidence>
<dbReference type="InParanoid" id="A0A0C3BTP8"/>
<evidence type="ECO:0000313" key="1">
    <source>
        <dbReference type="EMBL" id="KIM89938.1"/>
    </source>
</evidence>
<dbReference type="EMBL" id="KN832974">
    <property type="protein sequence ID" value="KIM89938.1"/>
    <property type="molecule type" value="Genomic_DNA"/>
</dbReference>
<reference evidence="1 2" key="1">
    <citation type="submission" date="2014-04" db="EMBL/GenBank/DDBJ databases">
        <authorList>
            <consortium name="DOE Joint Genome Institute"/>
            <person name="Kuo A."/>
            <person name="Tarkka M."/>
            <person name="Buscot F."/>
            <person name="Kohler A."/>
            <person name="Nagy L.G."/>
            <person name="Floudas D."/>
            <person name="Copeland A."/>
            <person name="Barry K.W."/>
            <person name="Cichocki N."/>
            <person name="Veneault-Fourrey C."/>
            <person name="LaButti K."/>
            <person name="Lindquist E.A."/>
            <person name="Lipzen A."/>
            <person name="Lundell T."/>
            <person name="Morin E."/>
            <person name="Murat C."/>
            <person name="Sun H."/>
            <person name="Tunlid A."/>
            <person name="Henrissat B."/>
            <person name="Grigoriev I.V."/>
            <person name="Hibbett D.S."/>
            <person name="Martin F."/>
            <person name="Nordberg H.P."/>
            <person name="Cantor M.N."/>
            <person name="Hua S.X."/>
        </authorList>
    </citation>
    <scope>NUCLEOTIDE SEQUENCE [LARGE SCALE GENOMIC DNA]</scope>
    <source>
        <strain evidence="1 2">F 1598</strain>
    </source>
</reference>
<proteinExistence type="predicted"/>
<sequence length="164" mass="18331">MQGPSRHPLKIKWARRSNFLGTSRSSSATHIVDVRSMHNPDCPIPSFSPVLSESQDTMRLPTYRSSHGLRHHPYPQSKRALTRNTFVVGLSVCSGFPFFNMCLYSPSRSLCIDMMKSVLGPKGSNCRMSNGLMQQPIILKQLFIQIAILATRSGGSVCLHWLLT</sequence>
<gene>
    <name evidence="1" type="ORF">PILCRDRAFT_201608</name>
</gene>
<keyword evidence="2" id="KW-1185">Reference proteome</keyword>